<dbReference type="PANTHER" id="PTHR45398">
    <property type="match status" value="1"/>
</dbReference>
<reference evidence="3" key="1">
    <citation type="journal article" date="2022" name="ISME J.">
        <title>Genetic and phylogenetic analysis of dissimilatory iodate-reducing bacteria identifies potential niches across the world's oceans.</title>
        <authorList>
            <person name="Reyes-Umana V."/>
            <person name="Henning Z."/>
            <person name="Lee K."/>
            <person name="Barnum T.P."/>
            <person name="Coates J.D."/>
        </authorList>
    </citation>
    <scope>NUCLEOTIDE SEQUENCE [LARGE SCALE GENOMIC DNA]</scope>
    <source>
        <strain evidence="3">IR12</strain>
    </source>
</reference>
<feature type="non-terminal residue" evidence="2">
    <location>
        <position position="1"/>
    </location>
</feature>
<dbReference type="CDD" id="cd19531">
    <property type="entry name" value="LCL_NRPS-like"/>
    <property type="match status" value="1"/>
</dbReference>
<proteinExistence type="predicted"/>
<dbReference type="InterPro" id="IPR001242">
    <property type="entry name" value="Condensation_dom"/>
</dbReference>
<dbReference type="PANTHER" id="PTHR45398:SF1">
    <property type="entry name" value="ENZYME, PUTATIVE (JCVI)-RELATED"/>
    <property type="match status" value="1"/>
</dbReference>
<evidence type="ECO:0000313" key="2">
    <source>
        <dbReference type="EMBL" id="MBT0964292.1"/>
    </source>
</evidence>
<dbReference type="EMBL" id="JAEKFT010000124">
    <property type="protein sequence ID" value="MBT0964292.1"/>
    <property type="molecule type" value="Genomic_DNA"/>
</dbReference>
<dbReference type="AlphaFoldDB" id="A0A944DHL9"/>
<feature type="domain" description="Condensation" evidence="1">
    <location>
        <begin position="1"/>
        <end position="209"/>
    </location>
</feature>
<sequence length="210" mass="23247">DGWSVSLLLSELSALYSAYRQGEADPLPELAIQYADYAQWQRSWLEGGQLDRQIAYWRQRLSGAPSLLSLPTDRARPAQQDYSGALVPVHLDKTLSDRLEHLSRRHGVTLYMTLLASWGAVLGRLAGQTDVVIGSPVAGRNRSEIEGLIGFFVNTLALRLDLEEMSIAQLLAQAKDTVVSAQAHQDLPFEQVVDIVKPDRSLSHTPLFQA</sequence>
<evidence type="ECO:0000313" key="3">
    <source>
        <dbReference type="Proteomes" id="UP000694660"/>
    </source>
</evidence>
<name>A0A944DHL9_DENI1</name>
<dbReference type="Pfam" id="PF00668">
    <property type="entry name" value="Condensation"/>
    <property type="match status" value="1"/>
</dbReference>
<keyword evidence="3" id="KW-1185">Reference proteome</keyword>
<evidence type="ECO:0000259" key="1">
    <source>
        <dbReference type="Pfam" id="PF00668"/>
    </source>
</evidence>
<feature type="non-terminal residue" evidence="2">
    <location>
        <position position="210"/>
    </location>
</feature>
<accession>A0A944DHL9</accession>
<dbReference type="Proteomes" id="UP000694660">
    <property type="component" value="Unassembled WGS sequence"/>
</dbReference>
<protein>
    <submittedName>
        <fullName evidence="2">Non-ribosomal peptide synthetase</fullName>
    </submittedName>
</protein>
<organism evidence="2 3">
    <name type="scientific">Denitromonas iodatirespirans</name>
    <dbReference type="NCBI Taxonomy" id="2795389"/>
    <lineage>
        <taxon>Bacteria</taxon>
        <taxon>Pseudomonadati</taxon>
        <taxon>Pseudomonadota</taxon>
        <taxon>Betaproteobacteria</taxon>
        <taxon>Rhodocyclales</taxon>
        <taxon>Zoogloeaceae</taxon>
        <taxon>Denitromonas</taxon>
    </lineage>
</organism>
<comment type="caution">
    <text evidence="2">The sequence shown here is derived from an EMBL/GenBank/DDBJ whole genome shotgun (WGS) entry which is preliminary data.</text>
</comment>
<dbReference type="GO" id="GO:0003824">
    <property type="term" value="F:catalytic activity"/>
    <property type="evidence" value="ECO:0007669"/>
    <property type="project" value="InterPro"/>
</dbReference>
<gene>
    <name evidence="2" type="ORF">I8J34_24225</name>
</gene>